<accession>A0A7L5XRK0</accession>
<dbReference type="InterPro" id="IPR011044">
    <property type="entry name" value="Quino_amine_DH_bsu"/>
</dbReference>
<evidence type="ECO:0000313" key="4">
    <source>
        <dbReference type="Proteomes" id="UP000292693"/>
    </source>
</evidence>
<dbReference type="SUPFAM" id="SSF50969">
    <property type="entry name" value="YVTN repeat-like/Quinoprotein amine dehydrogenase"/>
    <property type="match status" value="1"/>
</dbReference>
<comment type="caution">
    <text evidence="1">The sequence shown here is derived from an EMBL/GenBank/DDBJ whole genome shotgun (WGS) entry which is preliminary data.</text>
</comment>
<proteinExistence type="predicted"/>
<organism evidence="1 4">
    <name type="scientific">Streptomyces albidoflavus</name>
    <dbReference type="NCBI Taxonomy" id="1886"/>
    <lineage>
        <taxon>Bacteria</taxon>
        <taxon>Bacillati</taxon>
        <taxon>Actinomycetota</taxon>
        <taxon>Actinomycetes</taxon>
        <taxon>Kitasatosporales</taxon>
        <taxon>Streptomycetaceae</taxon>
        <taxon>Streptomyces</taxon>
        <taxon>Streptomyces albidoflavus group</taxon>
    </lineage>
</organism>
<dbReference type="RefSeq" id="WP_015508102.1">
    <property type="nucleotide sequence ID" value="NC_020990.1"/>
</dbReference>
<gene>
    <name evidence="2" type="ORF">C0Q91_26610</name>
    <name evidence="1" type="ORF">C0Q92_26350</name>
</gene>
<name>A0A7L5XRK0_9ACTN</name>
<dbReference type="Proteomes" id="UP000292693">
    <property type="component" value="Unassembled WGS sequence"/>
</dbReference>
<evidence type="ECO:0000313" key="2">
    <source>
        <dbReference type="EMBL" id="RZE33140.1"/>
    </source>
</evidence>
<dbReference type="KEGG" id="salb:XNR_5085"/>
<dbReference type="InterPro" id="IPR012467">
    <property type="entry name" value="DUF1684"/>
</dbReference>
<evidence type="ECO:0000313" key="1">
    <source>
        <dbReference type="EMBL" id="RZE17054.1"/>
    </source>
</evidence>
<dbReference type="PANTHER" id="PTHR41913:SF1">
    <property type="entry name" value="DUF1684 DOMAIN-CONTAINING PROTEIN"/>
    <property type="match status" value="1"/>
</dbReference>
<dbReference type="Pfam" id="PF07920">
    <property type="entry name" value="DUF1684"/>
    <property type="match status" value="1"/>
</dbReference>
<evidence type="ECO:0000313" key="3">
    <source>
        <dbReference type="Proteomes" id="UP000292095"/>
    </source>
</evidence>
<protein>
    <submittedName>
        <fullName evidence="1">DUF1684 domain-containing protein</fullName>
    </submittedName>
</protein>
<sequence>MAETAEEWQRRRTAALTAPYGPLSVTGVHWLDDFPEGRLPAIPGRWQPDGDRLAVTATAADGLLLDGRPLEGTARLGADQGPPGDARAGQGGRRFAVLRREGLWAVRVHDPESGRLRAAPRIARWPEDPAARTPGTFTPYPDTRTVRVANADGRPRGLGLGGELVFTLGGRAVTLQVTVEAGGGLWAVFADATGAGERAAAEGGYRFRFLRTPAPGAGGSVAVDLNRAELPPCAFSPYFLCPFPPPGNTLAVPVRAGERNLAEG</sequence>
<dbReference type="PANTHER" id="PTHR41913">
    <property type="entry name" value="DUF1684 DOMAIN-CONTAINING PROTEIN"/>
    <property type="match status" value="1"/>
</dbReference>
<dbReference type="EMBL" id="PKLL01000026">
    <property type="protein sequence ID" value="RZE17054.1"/>
    <property type="molecule type" value="Genomic_DNA"/>
</dbReference>
<dbReference type="AlphaFoldDB" id="A0A7L5XRK0"/>
<dbReference type="EMBL" id="PKLK01000030">
    <property type="protein sequence ID" value="RZE33140.1"/>
    <property type="molecule type" value="Genomic_DNA"/>
</dbReference>
<reference evidence="3 4" key="1">
    <citation type="submission" date="2017-12" db="EMBL/GenBank/DDBJ databases">
        <title>Population genomics insights into the ecological differentiation and adaptive evolution in streptomycetes.</title>
        <authorList>
            <person name="Li Y."/>
            <person name="Huang Y."/>
        </authorList>
    </citation>
    <scope>NUCLEOTIDE SEQUENCE [LARGE SCALE GENOMIC DNA]</scope>
    <source>
        <strain evidence="2 3">FXJ.2339</strain>
        <strain evidence="1 4">NBRC 100770</strain>
    </source>
</reference>
<dbReference type="Proteomes" id="UP000292095">
    <property type="component" value="Unassembled WGS sequence"/>
</dbReference>